<dbReference type="AlphaFoldDB" id="A0A1J5QP99"/>
<comment type="caution">
    <text evidence="2">The sequence shown here is derived from an EMBL/GenBank/DDBJ whole genome shotgun (WGS) entry which is preliminary data.</text>
</comment>
<organism evidence="2">
    <name type="scientific">mine drainage metagenome</name>
    <dbReference type="NCBI Taxonomy" id="410659"/>
    <lineage>
        <taxon>unclassified sequences</taxon>
        <taxon>metagenomes</taxon>
        <taxon>ecological metagenomes</taxon>
    </lineage>
</organism>
<dbReference type="Gene3D" id="3.40.30.10">
    <property type="entry name" value="Glutaredoxin"/>
    <property type="match status" value="1"/>
</dbReference>
<reference evidence="2" key="1">
    <citation type="submission" date="2016-10" db="EMBL/GenBank/DDBJ databases">
        <title>Sequence of Gallionella enrichment culture.</title>
        <authorList>
            <person name="Poehlein A."/>
            <person name="Muehling M."/>
            <person name="Daniel R."/>
        </authorList>
    </citation>
    <scope>NUCLEOTIDE SEQUENCE</scope>
</reference>
<dbReference type="SUPFAM" id="SSF52833">
    <property type="entry name" value="Thioredoxin-like"/>
    <property type="match status" value="1"/>
</dbReference>
<gene>
    <name evidence="2" type="ORF">GALL_389470</name>
</gene>
<dbReference type="EMBL" id="MLJW01001235">
    <property type="protein sequence ID" value="OIQ79323.1"/>
    <property type="molecule type" value="Genomic_DNA"/>
</dbReference>
<dbReference type="InterPro" id="IPR036249">
    <property type="entry name" value="Thioredoxin-like_sf"/>
</dbReference>
<protein>
    <submittedName>
        <fullName evidence="2">SCO1/SenC</fullName>
    </submittedName>
</protein>
<proteinExistence type="inferred from homology"/>
<dbReference type="PANTHER" id="PTHR12151">
    <property type="entry name" value="ELECTRON TRANSPORT PROTIN SCO1/SENC FAMILY MEMBER"/>
    <property type="match status" value="1"/>
</dbReference>
<dbReference type="Pfam" id="PF02630">
    <property type="entry name" value="SCO1-SenC"/>
    <property type="match status" value="1"/>
</dbReference>
<dbReference type="PANTHER" id="PTHR12151:SF25">
    <property type="entry name" value="LINALOOL DEHYDRATASE_ISOMERASE DOMAIN-CONTAINING PROTEIN"/>
    <property type="match status" value="1"/>
</dbReference>
<dbReference type="InterPro" id="IPR003782">
    <property type="entry name" value="SCO1/SenC"/>
</dbReference>
<name>A0A1J5QP99_9ZZZZ</name>
<dbReference type="CDD" id="cd02968">
    <property type="entry name" value="SCO"/>
    <property type="match status" value="1"/>
</dbReference>
<evidence type="ECO:0000256" key="1">
    <source>
        <dbReference type="ARBA" id="ARBA00010996"/>
    </source>
</evidence>
<accession>A0A1J5QP99</accession>
<comment type="similarity">
    <text evidence="1">Belongs to the SCO1/2 family.</text>
</comment>
<evidence type="ECO:0000313" key="2">
    <source>
        <dbReference type="EMBL" id="OIQ79323.1"/>
    </source>
</evidence>
<sequence>MCPLTLAALARSLHRLGGDASRVRVVFVTLDPQHDSAALLRSYLDSFVADGIALRGPEDATARAARAWGVHWRRVVADGQTWIDHSAAVVLVGPRGMLRARYGYAQLGDPALLAGDLRRVLGAR</sequence>